<name>A0A1A0M4S0_MYCMU</name>
<accession>A0A1A0M4S0</accession>
<feature type="domain" description="THIF-type NAD/FAD binding fold" evidence="1">
    <location>
        <begin position="90"/>
        <end position="248"/>
    </location>
</feature>
<dbReference type="SUPFAM" id="SSF55469">
    <property type="entry name" value="FMN-dependent nitroreductase-like"/>
    <property type="match status" value="1"/>
</dbReference>
<dbReference type="Proteomes" id="UP000093962">
    <property type="component" value="Unassembled WGS sequence"/>
</dbReference>
<dbReference type="InterPro" id="IPR035985">
    <property type="entry name" value="Ubiquitin-activating_enz"/>
</dbReference>
<dbReference type="Gene3D" id="3.40.50.720">
    <property type="entry name" value="NAD(P)-binding Rossmann-like Domain"/>
    <property type="match status" value="1"/>
</dbReference>
<dbReference type="PANTHER" id="PTHR43267">
    <property type="entry name" value="TRNA THREONYLCARBAMOYLADENOSINE DEHYDRATASE"/>
    <property type="match status" value="1"/>
</dbReference>
<evidence type="ECO:0000259" key="1">
    <source>
        <dbReference type="Pfam" id="PF00899"/>
    </source>
</evidence>
<dbReference type="NCBIfam" id="NF005901">
    <property type="entry name" value="PRK07877.1"/>
    <property type="match status" value="1"/>
</dbReference>
<dbReference type="Gene3D" id="3.40.109.10">
    <property type="entry name" value="NADH Oxidase"/>
    <property type="match status" value="1"/>
</dbReference>
<organism evidence="2 3">
    <name type="scientific">Mycolicibacterium mucogenicum</name>
    <name type="common">Mycobacterium mucogenicum</name>
    <dbReference type="NCBI Taxonomy" id="56689"/>
    <lineage>
        <taxon>Bacteria</taxon>
        <taxon>Bacillati</taxon>
        <taxon>Actinomycetota</taxon>
        <taxon>Actinomycetes</taxon>
        <taxon>Mycobacteriales</taxon>
        <taxon>Mycobacteriaceae</taxon>
        <taxon>Mycolicibacterium</taxon>
    </lineage>
</organism>
<sequence>MPALDANHISILDPQNPADAESLEALLRDPTVNTVDTWADQFAALAELRPAPTSDLLDEPARWVYYPWRATVLKLLGPRSYRRLRLDRNRHLATSGEQDRLGRLRIGIVGLSSGHLIAHSLAVAGFCGELRLTDFDTLGVSNLNRIPATVFDIGLNKATAAMRRIAELDPYLLVRHSSAGLSADALAPFLDGLDVLVEQCDSLEMKLHLRHGARARGIPVLMATSDRGLIDVERFDIDPTRPVFHGLLGDIDPDAMAGLPIAQKLPYLMQVFDPARVSPRMGASLLEVGRTLSAWPQLVGDVTVGAATVLEAIRRIGLDEPLASGRTQVDIGGLLGELAEPTRADPPADGALPPSPAVATGLGQVVDAAVGAAIRAPSGGNSQPWHIAVTADSVVIGIDPARTSTMDVGFRGSAVAIGAAAFNARVAAAANGFATDVTYTEPAGESPLQIALRLRPGADPELARCYPGIFERETNRHRGTGAPLPPEVSETLARVAQQHDARVHVMVDHDEIARTATVFADADRIRYLTPTLHREMISELRWPGDDGSDFGIDVRSLGLDSGDLAVLPLLRRTDVVAALDDWDAGSVLGDDTSGRMRSSSAIVTVMIRGAALSDFARGGAAVVAVWMAAQDAGLAVQPMSPPFLYAHTGTELGELSGKYADELRRLQDTFHALTSKGPGEAVVLALRISDAPPASVPSRRSTAFEVSAG</sequence>
<dbReference type="AlphaFoldDB" id="A0A1A0M4S0"/>
<dbReference type="Pfam" id="PF00899">
    <property type="entry name" value="ThiF"/>
    <property type="match status" value="1"/>
</dbReference>
<gene>
    <name evidence="2" type="ORF">A5642_03005</name>
</gene>
<dbReference type="GO" id="GO:0008641">
    <property type="term" value="F:ubiquitin-like modifier activating enzyme activity"/>
    <property type="evidence" value="ECO:0007669"/>
    <property type="project" value="InterPro"/>
</dbReference>
<dbReference type="InterPro" id="IPR000594">
    <property type="entry name" value="ThiF_NAD_FAD-bd"/>
</dbReference>
<evidence type="ECO:0000313" key="2">
    <source>
        <dbReference type="EMBL" id="OBA80385.1"/>
    </source>
</evidence>
<dbReference type="GO" id="GO:0061504">
    <property type="term" value="P:cyclic threonylcarbamoyladenosine biosynthetic process"/>
    <property type="evidence" value="ECO:0007669"/>
    <property type="project" value="TreeGrafter"/>
</dbReference>
<protein>
    <recommendedName>
        <fullName evidence="1">THIF-type NAD/FAD binding fold domain-containing protein</fullName>
    </recommendedName>
</protein>
<dbReference type="InterPro" id="IPR045886">
    <property type="entry name" value="ThiF/MoeB/HesA"/>
</dbReference>
<reference evidence="2 3" key="1">
    <citation type="submission" date="2016-06" db="EMBL/GenBank/DDBJ databases">
        <authorList>
            <person name="Kjaerup R.B."/>
            <person name="Dalgaard T.S."/>
            <person name="Juul-Madsen H.R."/>
        </authorList>
    </citation>
    <scope>NUCLEOTIDE SEQUENCE [LARGE SCALE GENOMIC DNA]</scope>
    <source>
        <strain evidence="2 3">1199456.5</strain>
    </source>
</reference>
<proteinExistence type="predicted"/>
<dbReference type="CDD" id="cd01483">
    <property type="entry name" value="E1_enzyme_family"/>
    <property type="match status" value="1"/>
</dbReference>
<comment type="caution">
    <text evidence="2">The sequence shown here is derived from an EMBL/GenBank/DDBJ whole genome shotgun (WGS) entry which is preliminary data.</text>
</comment>
<dbReference type="InterPro" id="IPR000415">
    <property type="entry name" value="Nitroreductase-like"/>
</dbReference>
<dbReference type="RefSeq" id="WP_064860415.1">
    <property type="nucleotide sequence ID" value="NZ_LZSF01000245.1"/>
</dbReference>
<dbReference type="SUPFAM" id="SSF69572">
    <property type="entry name" value="Activating enzymes of the ubiquitin-like proteins"/>
    <property type="match status" value="1"/>
</dbReference>
<dbReference type="OrthoDB" id="5149792at2"/>
<dbReference type="EMBL" id="LZSF01000245">
    <property type="protein sequence ID" value="OBA80385.1"/>
    <property type="molecule type" value="Genomic_DNA"/>
</dbReference>
<evidence type="ECO:0000313" key="3">
    <source>
        <dbReference type="Proteomes" id="UP000093962"/>
    </source>
</evidence>
<dbReference type="PANTHER" id="PTHR43267:SF3">
    <property type="entry name" value="THIF PROTEIN"/>
    <property type="match status" value="1"/>
</dbReference>
<dbReference type="GO" id="GO:0016491">
    <property type="term" value="F:oxidoreductase activity"/>
    <property type="evidence" value="ECO:0007669"/>
    <property type="project" value="InterPro"/>
</dbReference>
<dbReference type="GO" id="GO:0061503">
    <property type="term" value="F:tRNA threonylcarbamoyladenosine dehydratase"/>
    <property type="evidence" value="ECO:0007669"/>
    <property type="project" value="TreeGrafter"/>
</dbReference>